<comment type="caution">
    <text evidence="2">The sequence shown here is derived from an EMBL/GenBank/DDBJ whole genome shotgun (WGS) entry which is preliminary data.</text>
</comment>
<gene>
    <name evidence="2" type="ORF">TOPH_03967</name>
</gene>
<name>A0A0L0NAX6_TOLOC</name>
<dbReference type="AlphaFoldDB" id="A0A0L0NAX6"/>
<keyword evidence="3" id="KW-1185">Reference proteome</keyword>
<reference evidence="2 3" key="1">
    <citation type="journal article" date="2015" name="BMC Genomics">
        <title>The genome of the truffle-parasite Tolypocladium ophioglossoides and the evolution of antifungal peptaibiotics.</title>
        <authorList>
            <person name="Quandt C.A."/>
            <person name="Bushley K.E."/>
            <person name="Spatafora J.W."/>
        </authorList>
    </citation>
    <scope>NUCLEOTIDE SEQUENCE [LARGE SCALE GENOMIC DNA]</scope>
    <source>
        <strain evidence="2 3">CBS 100239</strain>
    </source>
</reference>
<protein>
    <submittedName>
        <fullName evidence="2">Uncharacterized protein</fullName>
    </submittedName>
</protein>
<evidence type="ECO:0000256" key="1">
    <source>
        <dbReference type="SAM" id="MobiDB-lite"/>
    </source>
</evidence>
<evidence type="ECO:0000313" key="2">
    <source>
        <dbReference type="EMBL" id="KND91196.1"/>
    </source>
</evidence>
<sequence>MPAGLSFPGGGQIWGGSEQTDLSRHLLAHGYLRRRDPILHLGLPLPGSLGASCVCPCLRLVAISFPDDQTEDTAVDGESFVRYIHGELFLVVGLIVVWVLGIQPNATPLALRRGFVGIRVDLNRRDRAMVIRCFVIVCSRAWVASLPLRPSPSFGGGNVGETDTLLVTVLLRQDRRGICCVNVDGAIIGFADELRRVRLHHGQSLFAKMLRLREQGMPSHERPDAVDDSRQNRVTRAQQP</sequence>
<accession>A0A0L0NAX6</accession>
<feature type="compositionally biased region" description="Basic and acidic residues" evidence="1">
    <location>
        <begin position="217"/>
        <end position="231"/>
    </location>
</feature>
<feature type="region of interest" description="Disordered" evidence="1">
    <location>
        <begin position="217"/>
        <end position="240"/>
    </location>
</feature>
<dbReference type="Proteomes" id="UP000036947">
    <property type="component" value="Unassembled WGS sequence"/>
</dbReference>
<organism evidence="2 3">
    <name type="scientific">Tolypocladium ophioglossoides (strain CBS 100239)</name>
    <name type="common">Snaketongue truffleclub</name>
    <name type="synonym">Elaphocordyceps ophioglossoides</name>
    <dbReference type="NCBI Taxonomy" id="1163406"/>
    <lineage>
        <taxon>Eukaryota</taxon>
        <taxon>Fungi</taxon>
        <taxon>Dikarya</taxon>
        <taxon>Ascomycota</taxon>
        <taxon>Pezizomycotina</taxon>
        <taxon>Sordariomycetes</taxon>
        <taxon>Hypocreomycetidae</taxon>
        <taxon>Hypocreales</taxon>
        <taxon>Ophiocordycipitaceae</taxon>
        <taxon>Tolypocladium</taxon>
    </lineage>
</organism>
<proteinExistence type="predicted"/>
<dbReference type="EMBL" id="LFRF01000009">
    <property type="protein sequence ID" value="KND91196.1"/>
    <property type="molecule type" value="Genomic_DNA"/>
</dbReference>
<evidence type="ECO:0000313" key="3">
    <source>
        <dbReference type="Proteomes" id="UP000036947"/>
    </source>
</evidence>